<dbReference type="EMBL" id="QORE01000578">
    <property type="protein sequence ID" value="RCI73583.1"/>
    <property type="molecule type" value="Genomic_DNA"/>
</dbReference>
<dbReference type="Proteomes" id="UP000253594">
    <property type="component" value="Unassembled WGS sequence"/>
</dbReference>
<name>A0A367M9H6_PSEAI</name>
<reference evidence="1 2" key="1">
    <citation type="submission" date="2018-07" db="EMBL/GenBank/DDBJ databases">
        <title>Mechanisms of high-level aminoglycoside resistance among Gram-negative pathogens in Brazil.</title>
        <authorList>
            <person name="Ballaben A.S."/>
            <person name="Darini A.L.C."/>
            <person name="Doi Y."/>
        </authorList>
    </citation>
    <scope>NUCLEOTIDE SEQUENCE [LARGE SCALE GENOMIC DNA]</scope>
    <source>
        <strain evidence="1 2">B2-305</strain>
    </source>
</reference>
<evidence type="ECO:0000313" key="2">
    <source>
        <dbReference type="Proteomes" id="UP000253594"/>
    </source>
</evidence>
<proteinExistence type="predicted"/>
<dbReference type="AlphaFoldDB" id="A0A367M9H6"/>
<organism evidence="1 2">
    <name type="scientific">Pseudomonas aeruginosa</name>
    <dbReference type="NCBI Taxonomy" id="287"/>
    <lineage>
        <taxon>Bacteria</taxon>
        <taxon>Pseudomonadati</taxon>
        <taxon>Pseudomonadota</taxon>
        <taxon>Gammaproteobacteria</taxon>
        <taxon>Pseudomonadales</taxon>
        <taxon>Pseudomonadaceae</taxon>
        <taxon>Pseudomonas</taxon>
    </lineage>
</organism>
<protein>
    <submittedName>
        <fullName evidence="1">Uncharacterized protein</fullName>
    </submittedName>
</protein>
<dbReference type="RefSeq" id="WP_023093717.1">
    <property type="nucleotide sequence ID" value="NZ_BSAS01000029.1"/>
</dbReference>
<sequence>MNQNEQHAAKSLQASTLKEGELMVKKQFTDAEMLDYLQRHHTLHKKVDFLYVVDGYEAVVTWDDEPMSPVFKGSTLRDALEEMMQSGDILTSSGN</sequence>
<comment type="caution">
    <text evidence="1">The sequence shown here is derived from an EMBL/GenBank/DDBJ whole genome shotgun (WGS) entry which is preliminary data.</text>
</comment>
<evidence type="ECO:0000313" key="1">
    <source>
        <dbReference type="EMBL" id="RCI73583.1"/>
    </source>
</evidence>
<accession>A0A367M9H6</accession>
<gene>
    <name evidence="1" type="ORF">DT376_17600</name>
</gene>